<evidence type="ECO:0000256" key="1">
    <source>
        <dbReference type="ARBA" id="ARBA00005594"/>
    </source>
</evidence>
<protein>
    <recommendedName>
        <fullName evidence="2">valine--tRNA ligase</fullName>
        <ecNumber evidence="2">6.1.1.9</ecNumber>
    </recommendedName>
    <alternativeName>
        <fullName evidence="8">Valyl-tRNA synthetase</fullName>
    </alternativeName>
</protein>
<accession>A0AAV0QTC4</accession>
<keyword evidence="14" id="KW-1185">Reference proteome</keyword>
<dbReference type="GO" id="GO:0004832">
    <property type="term" value="F:valine-tRNA ligase activity"/>
    <property type="evidence" value="ECO:0007669"/>
    <property type="project" value="UniProtKB-EC"/>
</dbReference>
<evidence type="ECO:0000256" key="5">
    <source>
        <dbReference type="ARBA" id="ARBA00022840"/>
    </source>
</evidence>
<evidence type="ECO:0000256" key="4">
    <source>
        <dbReference type="ARBA" id="ARBA00022741"/>
    </source>
</evidence>
<organism evidence="13 14">
    <name type="scientific">Linum tenue</name>
    <dbReference type="NCBI Taxonomy" id="586396"/>
    <lineage>
        <taxon>Eukaryota</taxon>
        <taxon>Viridiplantae</taxon>
        <taxon>Streptophyta</taxon>
        <taxon>Embryophyta</taxon>
        <taxon>Tracheophyta</taxon>
        <taxon>Spermatophyta</taxon>
        <taxon>Magnoliopsida</taxon>
        <taxon>eudicotyledons</taxon>
        <taxon>Gunneridae</taxon>
        <taxon>Pentapetalae</taxon>
        <taxon>rosids</taxon>
        <taxon>fabids</taxon>
        <taxon>Malpighiales</taxon>
        <taxon>Linaceae</taxon>
        <taxon>Linum</taxon>
    </lineage>
</organism>
<keyword evidence="3 10" id="KW-0436">Ligase</keyword>
<feature type="domain" description="Aminoacyl-tRNA synthetase class Ia" evidence="12">
    <location>
        <begin position="97"/>
        <end position="276"/>
    </location>
</feature>
<dbReference type="InterPro" id="IPR014729">
    <property type="entry name" value="Rossmann-like_a/b/a_fold"/>
</dbReference>
<evidence type="ECO:0000256" key="6">
    <source>
        <dbReference type="ARBA" id="ARBA00022917"/>
    </source>
</evidence>
<dbReference type="Gene3D" id="3.90.740.10">
    <property type="entry name" value="Valyl/Leucyl/Isoleucyl-tRNA synthetase, editing domain"/>
    <property type="match status" value="1"/>
</dbReference>
<evidence type="ECO:0000256" key="3">
    <source>
        <dbReference type="ARBA" id="ARBA00022598"/>
    </source>
</evidence>
<keyword evidence="7 10" id="KW-0030">Aminoacyl-tRNA synthetase</keyword>
<reference evidence="13" key="1">
    <citation type="submission" date="2022-08" db="EMBL/GenBank/DDBJ databases">
        <authorList>
            <person name="Gutierrez-Valencia J."/>
        </authorList>
    </citation>
    <scope>NUCLEOTIDE SEQUENCE</scope>
</reference>
<feature type="transmembrane region" description="Helical" evidence="11">
    <location>
        <begin position="349"/>
        <end position="368"/>
    </location>
</feature>
<evidence type="ECO:0000256" key="10">
    <source>
        <dbReference type="RuleBase" id="RU363035"/>
    </source>
</evidence>
<proteinExistence type="inferred from homology"/>
<evidence type="ECO:0000256" key="2">
    <source>
        <dbReference type="ARBA" id="ARBA00013169"/>
    </source>
</evidence>
<dbReference type="PROSITE" id="PS00178">
    <property type="entry name" value="AA_TRNA_LIGASE_I"/>
    <property type="match status" value="1"/>
</dbReference>
<sequence length="442" mass="50426">MTSISPHKQTMALCGPFLLSSCPAHRLKFNPFLLTKHSPLPSSTLSLCRPSLTSISPWQFNRPRPRFFAASVAAPENGVFPSSELAKSFDFSAEERIYNWWESQGYFKPSVHRGSEPFVLSMPPPNVTGYLHMGHAIFVTLEDIMVRYHRMKGRPTLWIPGTDHAGIATQLVVEKMLQSEGMKRTEMGRDDFINRVWEWKEKHGARITNQIKRLGASCDWTREHFTLDEQLSRAVIEAFIKLHDKGLIYQGSYLVNWSPNLQTAVSDLEVEYSEEPGTLYHINYRVAGGTRSDFLTIATTRPETLFGDVAIAVNPDDDRYSKYIGKMAIVPMTYGRHVPIISDKVIYPVYYFFLFSSSLCYVLWYFALEDKVRRGGNLIKCQILQSRADQVIGKSEEGTHYPFSVLGAWGKSAPCLSIYLNSDLSLLRLRRCFYSVVSQRFN</sequence>
<keyword evidence="6 10" id="KW-0648">Protein biosynthesis</keyword>
<dbReference type="PANTHER" id="PTHR11946">
    <property type="entry name" value="VALYL-TRNA SYNTHETASES"/>
    <property type="match status" value="1"/>
</dbReference>
<dbReference type="AlphaFoldDB" id="A0AAV0QTC4"/>
<name>A0AAV0QTC4_9ROSI</name>
<evidence type="ECO:0000256" key="7">
    <source>
        <dbReference type="ARBA" id="ARBA00023146"/>
    </source>
</evidence>
<dbReference type="Gene3D" id="3.40.50.620">
    <property type="entry name" value="HUPs"/>
    <property type="match status" value="1"/>
</dbReference>
<evidence type="ECO:0000256" key="11">
    <source>
        <dbReference type="SAM" id="Phobius"/>
    </source>
</evidence>
<dbReference type="Proteomes" id="UP001154282">
    <property type="component" value="Unassembled WGS sequence"/>
</dbReference>
<dbReference type="GO" id="GO:0005829">
    <property type="term" value="C:cytosol"/>
    <property type="evidence" value="ECO:0007669"/>
    <property type="project" value="TreeGrafter"/>
</dbReference>
<dbReference type="PRINTS" id="PR00986">
    <property type="entry name" value="TRNASYNTHVAL"/>
</dbReference>
<gene>
    <name evidence="13" type="ORF">LITE_LOCUS44423</name>
</gene>
<dbReference type="EC" id="6.1.1.9" evidence="2"/>
<evidence type="ECO:0000313" key="14">
    <source>
        <dbReference type="Proteomes" id="UP001154282"/>
    </source>
</evidence>
<evidence type="ECO:0000313" key="13">
    <source>
        <dbReference type="EMBL" id="CAI0547584.1"/>
    </source>
</evidence>
<dbReference type="GO" id="GO:0005524">
    <property type="term" value="F:ATP binding"/>
    <property type="evidence" value="ECO:0007669"/>
    <property type="project" value="UniProtKB-KW"/>
</dbReference>
<comment type="similarity">
    <text evidence="1 10">Belongs to the class-I aminoacyl-tRNA synthetase family.</text>
</comment>
<dbReference type="InterPro" id="IPR002300">
    <property type="entry name" value="aa-tRNA-synth_Ia"/>
</dbReference>
<keyword evidence="11" id="KW-1133">Transmembrane helix</keyword>
<comment type="catalytic activity">
    <reaction evidence="9">
        <text>tRNA(Val) + L-valine + ATP = L-valyl-tRNA(Val) + AMP + diphosphate</text>
        <dbReference type="Rhea" id="RHEA:10704"/>
        <dbReference type="Rhea" id="RHEA-COMP:9672"/>
        <dbReference type="Rhea" id="RHEA-COMP:9708"/>
        <dbReference type="ChEBI" id="CHEBI:30616"/>
        <dbReference type="ChEBI" id="CHEBI:33019"/>
        <dbReference type="ChEBI" id="CHEBI:57762"/>
        <dbReference type="ChEBI" id="CHEBI:78442"/>
        <dbReference type="ChEBI" id="CHEBI:78537"/>
        <dbReference type="ChEBI" id="CHEBI:456215"/>
        <dbReference type="EC" id="6.1.1.9"/>
    </reaction>
</comment>
<keyword evidence="11" id="KW-0472">Membrane</keyword>
<dbReference type="GO" id="GO:0009791">
    <property type="term" value="P:post-embryonic development"/>
    <property type="evidence" value="ECO:0007669"/>
    <property type="project" value="UniProtKB-ARBA"/>
</dbReference>
<dbReference type="GO" id="GO:0002161">
    <property type="term" value="F:aminoacyl-tRNA deacylase activity"/>
    <property type="evidence" value="ECO:0007669"/>
    <property type="project" value="InterPro"/>
</dbReference>
<dbReference type="InterPro" id="IPR009008">
    <property type="entry name" value="Val/Leu/Ile-tRNA-synth_edit"/>
</dbReference>
<comment type="caution">
    <text evidence="13">The sequence shown here is derived from an EMBL/GenBank/DDBJ whole genome shotgun (WGS) entry which is preliminary data.</text>
</comment>
<keyword evidence="4 10" id="KW-0547">Nucleotide-binding</keyword>
<dbReference type="SUPFAM" id="SSF52374">
    <property type="entry name" value="Nucleotidylyl transferase"/>
    <property type="match status" value="1"/>
</dbReference>
<evidence type="ECO:0000256" key="9">
    <source>
        <dbReference type="ARBA" id="ARBA00047552"/>
    </source>
</evidence>
<dbReference type="InterPro" id="IPR001412">
    <property type="entry name" value="aa-tRNA-synth_I_CS"/>
</dbReference>
<dbReference type="FunFam" id="3.40.50.620:FF:000020">
    <property type="entry name" value="Valine--tRNA ligase, mitochondrial"/>
    <property type="match status" value="1"/>
</dbReference>
<keyword evidence="11" id="KW-0812">Transmembrane</keyword>
<dbReference type="Pfam" id="PF00133">
    <property type="entry name" value="tRNA-synt_1"/>
    <property type="match status" value="1"/>
</dbReference>
<dbReference type="GO" id="GO:0006438">
    <property type="term" value="P:valyl-tRNA aminoacylation"/>
    <property type="evidence" value="ECO:0007669"/>
    <property type="project" value="InterPro"/>
</dbReference>
<keyword evidence="5 10" id="KW-0067">ATP-binding</keyword>
<dbReference type="GO" id="GO:0048608">
    <property type="term" value="P:reproductive structure development"/>
    <property type="evidence" value="ECO:0007669"/>
    <property type="project" value="UniProtKB-ARBA"/>
</dbReference>
<evidence type="ECO:0000259" key="12">
    <source>
        <dbReference type="Pfam" id="PF00133"/>
    </source>
</evidence>
<dbReference type="EMBL" id="CAMGYJ010000010">
    <property type="protein sequence ID" value="CAI0547584.1"/>
    <property type="molecule type" value="Genomic_DNA"/>
</dbReference>
<dbReference type="InterPro" id="IPR002303">
    <property type="entry name" value="Valyl-tRNA_ligase"/>
</dbReference>
<dbReference type="PANTHER" id="PTHR11946:SF93">
    <property type="entry name" value="VALINE--TRNA LIGASE, CHLOROPLASTIC_MITOCHONDRIAL 2"/>
    <property type="match status" value="1"/>
</dbReference>
<evidence type="ECO:0000256" key="8">
    <source>
        <dbReference type="ARBA" id="ARBA00029936"/>
    </source>
</evidence>